<dbReference type="InterPro" id="IPR040256">
    <property type="entry name" value="At4g02000-like"/>
</dbReference>
<accession>A0A835IPE2</accession>
<evidence type="ECO:0008006" key="4">
    <source>
        <dbReference type="Google" id="ProtNLM"/>
    </source>
</evidence>
<sequence length="457" mass="51143">MFRMMKNGSVLLQGGDVLGYYDLEKKEFQPIPIHGVPSQSDQFEAVVHRGSLASPARIARGDLFVFRFEREADKAKIIKEQHWQVLGYLLVLKAFSPNIQPSTVLFKTTPIWIGFMGLLLEHQLSIVIERIASAAGRVLEVDPADNNPKDTDGYRARVEVNIEEPIRQGVMVQTINLEPVWISFIYVGMPYHSCKRCFKIGHDTYYYNIPDTNIVIPAAIQEPGALQVEFYQQPQPELVGVEVPPPPPNMTDEAQNHFNALFGGIASRLLTSPYEVQAIPMETANPEGFILGQPIISFPESPKPNSNLIINLPYVSPPYHPIESTTELNQHSPNADLNKKTIKTQTLTKINQIPNQGEHTQVVPEGPNNKSGCRKIRGKGKLKDQDEMPPKKRKTSVFINEQASASAQTLVAQIQLPPHQDLGKKASFSSKINMKDINVEFVWDMITNPVVNQILLS</sequence>
<evidence type="ECO:0000313" key="2">
    <source>
        <dbReference type="EMBL" id="KAF9621351.1"/>
    </source>
</evidence>
<dbReference type="PANTHER" id="PTHR31286">
    <property type="entry name" value="GLYCINE-RICH CELL WALL STRUCTURAL PROTEIN 1.8-LIKE"/>
    <property type="match status" value="1"/>
</dbReference>
<feature type="region of interest" description="Disordered" evidence="1">
    <location>
        <begin position="358"/>
        <end position="392"/>
    </location>
</feature>
<feature type="compositionally biased region" description="Basic and acidic residues" evidence="1">
    <location>
        <begin position="381"/>
        <end position="390"/>
    </location>
</feature>
<organism evidence="2 3">
    <name type="scientific">Coptis chinensis</name>
    <dbReference type="NCBI Taxonomy" id="261450"/>
    <lineage>
        <taxon>Eukaryota</taxon>
        <taxon>Viridiplantae</taxon>
        <taxon>Streptophyta</taxon>
        <taxon>Embryophyta</taxon>
        <taxon>Tracheophyta</taxon>
        <taxon>Spermatophyta</taxon>
        <taxon>Magnoliopsida</taxon>
        <taxon>Ranunculales</taxon>
        <taxon>Ranunculaceae</taxon>
        <taxon>Coptidoideae</taxon>
        <taxon>Coptis</taxon>
    </lineage>
</organism>
<comment type="caution">
    <text evidence="2">The sequence shown here is derived from an EMBL/GenBank/DDBJ whole genome shotgun (WGS) entry which is preliminary data.</text>
</comment>
<reference evidence="2 3" key="1">
    <citation type="submission" date="2020-10" db="EMBL/GenBank/DDBJ databases">
        <title>The Coptis chinensis genome and diversification of protoberbering-type alkaloids.</title>
        <authorList>
            <person name="Wang B."/>
            <person name="Shu S."/>
            <person name="Song C."/>
            <person name="Liu Y."/>
        </authorList>
    </citation>
    <scope>NUCLEOTIDE SEQUENCE [LARGE SCALE GENOMIC DNA]</scope>
    <source>
        <strain evidence="2">HL-2020</strain>
        <tissue evidence="2">Leaf</tissue>
    </source>
</reference>
<dbReference type="Proteomes" id="UP000631114">
    <property type="component" value="Unassembled WGS sequence"/>
</dbReference>
<name>A0A835IPE2_9MAGN</name>
<protein>
    <recommendedName>
        <fullName evidence="4">DUF4283 domain-containing protein</fullName>
    </recommendedName>
</protein>
<gene>
    <name evidence="2" type="ORF">IFM89_020010</name>
</gene>
<dbReference type="PANTHER" id="PTHR31286:SF167">
    <property type="entry name" value="OS09G0268800 PROTEIN"/>
    <property type="match status" value="1"/>
</dbReference>
<keyword evidence="3" id="KW-1185">Reference proteome</keyword>
<dbReference type="AlphaFoldDB" id="A0A835IPE2"/>
<proteinExistence type="predicted"/>
<dbReference type="EMBL" id="JADFTS010000002">
    <property type="protein sequence ID" value="KAF9621351.1"/>
    <property type="molecule type" value="Genomic_DNA"/>
</dbReference>
<evidence type="ECO:0000256" key="1">
    <source>
        <dbReference type="SAM" id="MobiDB-lite"/>
    </source>
</evidence>
<dbReference type="OrthoDB" id="1750606at2759"/>
<evidence type="ECO:0000313" key="3">
    <source>
        <dbReference type="Proteomes" id="UP000631114"/>
    </source>
</evidence>